<dbReference type="AlphaFoldDB" id="A0A0A9H248"/>
<organism evidence="1">
    <name type="scientific">Arundo donax</name>
    <name type="common">Giant reed</name>
    <name type="synonym">Donax arundinaceus</name>
    <dbReference type="NCBI Taxonomy" id="35708"/>
    <lineage>
        <taxon>Eukaryota</taxon>
        <taxon>Viridiplantae</taxon>
        <taxon>Streptophyta</taxon>
        <taxon>Embryophyta</taxon>
        <taxon>Tracheophyta</taxon>
        <taxon>Spermatophyta</taxon>
        <taxon>Magnoliopsida</taxon>
        <taxon>Liliopsida</taxon>
        <taxon>Poales</taxon>
        <taxon>Poaceae</taxon>
        <taxon>PACMAD clade</taxon>
        <taxon>Arundinoideae</taxon>
        <taxon>Arundineae</taxon>
        <taxon>Arundo</taxon>
    </lineage>
</organism>
<proteinExistence type="predicted"/>
<reference evidence="1" key="1">
    <citation type="submission" date="2014-09" db="EMBL/GenBank/DDBJ databases">
        <authorList>
            <person name="Magalhaes I.L.F."/>
            <person name="Oliveira U."/>
            <person name="Santos F.R."/>
            <person name="Vidigal T.H.D.A."/>
            <person name="Brescovit A.D."/>
            <person name="Santos A.J."/>
        </authorList>
    </citation>
    <scope>NUCLEOTIDE SEQUENCE</scope>
    <source>
        <tissue evidence="1">Shoot tissue taken approximately 20 cm above the soil surface</tissue>
    </source>
</reference>
<protein>
    <submittedName>
        <fullName evidence="1">Uncharacterized protein</fullName>
    </submittedName>
</protein>
<reference evidence="1" key="2">
    <citation type="journal article" date="2015" name="Data Brief">
        <title>Shoot transcriptome of the giant reed, Arundo donax.</title>
        <authorList>
            <person name="Barrero R.A."/>
            <person name="Guerrero F.D."/>
            <person name="Moolhuijzen P."/>
            <person name="Goolsby J.A."/>
            <person name="Tidwell J."/>
            <person name="Bellgard S.E."/>
            <person name="Bellgard M.I."/>
        </authorList>
    </citation>
    <scope>NUCLEOTIDE SEQUENCE</scope>
    <source>
        <tissue evidence="1">Shoot tissue taken approximately 20 cm above the soil surface</tissue>
    </source>
</reference>
<dbReference type="EMBL" id="GBRH01167059">
    <property type="protein sequence ID" value="JAE30837.1"/>
    <property type="molecule type" value="Transcribed_RNA"/>
</dbReference>
<accession>A0A0A9H248</accession>
<sequence length="63" mass="7099">MVSFGVLMCVLGVGGGSTVLASLKWQVMTRIHAKWSVRMMKLSIQVYATKQKSISETWTYLIF</sequence>
<name>A0A0A9H248_ARUDO</name>
<evidence type="ECO:0000313" key="1">
    <source>
        <dbReference type="EMBL" id="JAE30837.1"/>
    </source>
</evidence>